<dbReference type="SUPFAM" id="SSF54236">
    <property type="entry name" value="Ubiquitin-like"/>
    <property type="match status" value="1"/>
</dbReference>
<dbReference type="InterPro" id="IPR029071">
    <property type="entry name" value="Ubiquitin-like_domsf"/>
</dbReference>
<dbReference type="Pfam" id="PF00240">
    <property type="entry name" value="ubiquitin"/>
    <property type="match status" value="1"/>
</dbReference>
<dbReference type="Proteomes" id="UP001162131">
    <property type="component" value="Unassembled WGS sequence"/>
</dbReference>
<sequence>MAKTLEGETLVLDVNSSDTVYDVKTKLKNLKRISINKQRLIFAGKILENIGTLASYNVQSGSFFHLVFNSKIMSPTL</sequence>
<comment type="caution">
    <text evidence="2">The sequence shown here is derived from an EMBL/GenBank/DDBJ whole genome shotgun (WGS) entry which is preliminary data.</text>
</comment>
<name>A0AAU9J4W0_9CILI</name>
<dbReference type="SMART" id="SM00213">
    <property type="entry name" value="UBQ"/>
    <property type="match status" value="1"/>
</dbReference>
<dbReference type="Gene3D" id="3.10.20.90">
    <property type="entry name" value="Phosphatidylinositol 3-kinase Catalytic Subunit, Chain A, domain 1"/>
    <property type="match status" value="1"/>
</dbReference>
<dbReference type="PROSITE" id="PS50053">
    <property type="entry name" value="UBIQUITIN_2"/>
    <property type="match status" value="1"/>
</dbReference>
<dbReference type="InterPro" id="IPR000626">
    <property type="entry name" value="Ubiquitin-like_dom"/>
</dbReference>
<dbReference type="EMBL" id="CAJZBQ010000030">
    <property type="protein sequence ID" value="CAG9321936.1"/>
    <property type="molecule type" value="Genomic_DNA"/>
</dbReference>
<dbReference type="PANTHER" id="PTHR10666">
    <property type="entry name" value="UBIQUITIN"/>
    <property type="match status" value="1"/>
</dbReference>
<dbReference type="PRINTS" id="PR00348">
    <property type="entry name" value="UBIQUITIN"/>
</dbReference>
<evidence type="ECO:0000313" key="2">
    <source>
        <dbReference type="EMBL" id="CAG9321936.1"/>
    </source>
</evidence>
<protein>
    <recommendedName>
        <fullName evidence="1">Ubiquitin-like domain-containing protein</fullName>
    </recommendedName>
</protein>
<organism evidence="2 3">
    <name type="scientific">Blepharisma stoltei</name>
    <dbReference type="NCBI Taxonomy" id="1481888"/>
    <lineage>
        <taxon>Eukaryota</taxon>
        <taxon>Sar</taxon>
        <taxon>Alveolata</taxon>
        <taxon>Ciliophora</taxon>
        <taxon>Postciliodesmatophora</taxon>
        <taxon>Heterotrichea</taxon>
        <taxon>Heterotrichida</taxon>
        <taxon>Blepharismidae</taxon>
        <taxon>Blepharisma</taxon>
    </lineage>
</organism>
<dbReference type="InterPro" id="IPR019956">
    <property type="entry name" value="Ubiquitin_dom"/>
</dbReference>
<accession>A0AAU9J4W0</accession>
<evidence type="ECO:0000259" key="1">
    <source>
        <dbReference type="PROSITE" id="PS50053"/>
    </source>
</evidence>
<keyword evidence="3" id="KW-1185">Reference proteome</keyword>
<reference evidence="2" key="1">
    <citation type="submission" date="2021-09" db="EMBL/GenBank/DDBJ databases">
        <authorList>
            <consortium name="AG Swart"/>
            <person name="Singh M."/>
            <person name="Singh A."/>
            <person name="Seah K."/>
            <person name="Emmerich C."/>
        </authorList>
    </citation>
    <scope>NUCLEOTIDE SEQUENCE</scope>
    <source>
        <strain evidence="2">ATCC30299</strain>
    </source>
</reference>
<evidence type="ECO:0000313" key="3">
    <source>
        <dbReference type="Proteomes" id="UP001162131"/>
    </source>
</evidence>
<gene>
    <name evidence="2" type="ORF">BSTOLATCC_MIC30322</name>
</gene>
<dbReference type="InterPro" id="IPR050158">
    <property type="entry name" value="Ubiquitin_ubiquitin-like"/>
</dbReference>
<proteinExistence type="predicted"/>
<feature type="domain" description="Ubiquitin-like" evidence="1">
    <location>
        <begin position="1"/>
        <end position="67"/>
    </location>
</feature>
<dbReference type="AlphaFoldDB" id="A0AAU9J4W0"/>